<evidence type="ECO:0000313" key="2">
    <source>
        <dbReference type="Proteomes" id="UP000399805"/>
    </source>
</evidence>
<gene>
    <name evidence="1" type="ORF">AA23TX_02221</name>
</gene>
<accession>A0A6I8LJI8</accession>
<dbReference type="AlphaFoldDB" id="A0A6I8LJI8"/>
<reference evidence="1 2" key="1">
    <citation type="submission" date="2019-09" db="EMBL/GenBank/DDBJ databases">
        <authorList>
            <person name="Leyn A S."/>
        </authorList>
    </citation>
    <scope>NUCLEOTIDE SEQUENCE [LARGE SCALE GENOMIC DNA]</scope>
    <source>
        <strain evidence="1">AA231_1</strain>
    </source>
</reference>
<keyword evidence="2" id="KW-1185">Reference proteome</keyword>
<dbReference type="InterPro" id="IPR016024">
    <property type="entry name" value="ARM-type_fold"/>
</dbReference>
<sequence>MATLTSMGDVDWSALEHNYGDASDVPGLLRACASPDAGTASDALADLTNKLYHQGGWVCSAAPAALPSLTDLVSDRAVHHRREVVELIRLLAGEAVTAAEKWVAPGWQRALDDARPRLLALLDDADPRVRRETTLLAAEGIRHPESELALRRRWERETDRTTRADLVLALGTVQTWAPTEALRAELVALLEDDDLHLRLAAVHALARSEPAIAASQVGMLVRAVLDPDAVLWLDSAWIGGTSATLVHTTGGLLASDPVADSVFAVGVARHGEADRRVAGLGHAQQVLSRWRTAVEGIRSLLGRGLDDDVPEVRYRAAALLACLGTEAAPYAEQLAARTADSALRDSRVRTTVGDAAVWALARQGHPDCRSGLVERLSGDRLGFDTVLAHYGREVPMLVQPAICEVLIPLREYSDVLIGPLAARRDLASNLCRVVAAWGPAAAVALPALLDAAAQDKLRPLAAKAIGAIGPAAAAAARTLRDSAAEPAVAWALWRTGADPDLGLHSLTRQLTQPRPGHVAIALSADLGSEAAACVDALRALTRSTEDWTRTEAAHALWRVTGDPAGAVTVLTELAEPLARGECLPAGIAALRYLADIGVVDGRVRAVAQAIADNPRRIACNGGWRTFSEDEQIRAAASALMD</sequence>
<dbReference type="Gene3D" id="1.25.10.10">
    <property type="entry name" value="Leucine-rich Repeat Variant"/>
    <property type="match status" value="2"/>
</dbReference>
<evidence type="ECO:0000313" key="1">
    <source>
        <dbReference type="EMBL" id="VVJ17200.1"/>
    </source>
</evidence>
<dbReference type="SUPFAM" id="SSF48371">
    <property type="entry name" value="ARM repeat"/>
    <property type="match status" value="1"/>
</dbReference>
<dbReference type="Proteomes" id="UP000399805">
    <property type="component" value="Unassembled WGS sequence"/>
</dbReference>
<name>A0A6I8LJI8_9PSEU</name>
<evidence type="ECO:0008006" key="3">
    <source>
        <dbReference type="Google" id="ProtNLM"/>
    </source>
</evidence>
<dbReference type="InterPro" id="IPR011989">
    <property type="entry name" value="ARM-like"/>
</dbReference>
<dbReference type="EMBL" id="CABVGP010000001">
    <property type="protein sequence ID" value="VVJ17200.1"/>
    <property type="molecule type" value="Genomic_DNA"/>
</dbReference>
<protein>
    <recommendedName>
        <fullName evidence="3">HEAT repeat domain-containing protein</fullName>
    </recommendedName>
</protein>
<proteinExistence type="predicted"/>
<organism evidence="1 2">
    <name type="scientific">Amycolatopsis camponoti</name>
    <dbReference type="NCBI Taxonomy" id="2606593"/>
    <lineage>
        <taxon>Bacteria</taxon>
        <taxon>Bacillati</taxon>
        <taxon>Actinomycetota</taxon>
        <taxon>Actinomycetes</taxon>
        <taxon>Pseudonocardiales</taxon>
        <taxon>Pseudonocardiaceae</taxon>
        <taxon>Amycolatopsis</taxon>
    </lineage>
</organism>